<keyword evidence="2" id="KW-1185">Reference proteome</keyword>
<accession>A0ABP0IB05</accession>
<comment type="caution">
    <text evidence="1">The sequence shown here is derived from an EMBL/GenBank/DDBJ whole genome shotgun (WGS) entry which is preliminary data.</text>
</comment>
<dbReference type="Proteomes" id="UP001642464">
    <property type="component" value="Unassembled WGS sequence"/>
</dbReference>
<reference evidence="1 2" key="1">
    <citation type="submission" date="2024-02" db="EMBL/GenBank/DDBJ databases">
        <authorList>
            <person name="Chen Y."/>
            <person name="Shah S."/>
            <person name="Dougan E. K."/>
            <person name="Thang M."/>
            <person name="Chan C."/>
        </authorList>
    </citation>
    <scope>NUCLEOTIDE SEQUENCE [LARGE SCALE GENOMIC DNA]</scope>
</reference>
<proteinExistence type="predicted"/>
<dbReference type="EMBL" id="CAXAMM010003403">
    <property type="protein sequence ID" value="CAK8999779.1"/>
    <property type="molecule type" value="Genomic_DNA"/>
</dbReference>
<organism evidence="1 2">
    <name type="scientific">Durusdinium trenchii</name>
    <dbReference type="NCBI Taxonomy" id="1381693"/>
    <lineage>
        <taxon>Eukaryota</taxon>
        <taxon>Sar</taxon>
        <taxon>Alveolata</taxon>
        <taxon>Dinophyceae</taxon>
        <taxon>Suessiales</taxon>
        <taxon>Symbiodiniaceae</taxon>
        <taxon>Durusdinium</taxon>
    </lineage>
</organism>
<evidence type="ECO:0000313" key="2">
    <source>
        <dbReference type="Proteomes" id="UP001642464"/>
    </source>
</evidence>
<gene>
    <name evidence="1" type="ORF">SCF082_LOCUS6205</name>
</gene>
<protein>
    <submittedName>
        <fullName evidence="1">Uncharacterized protein</fullName>
    </submittedName>
</protein>
<evidence type="ECO:0000313" key="1">
    <source>
        <dbReference type="EMBL" id="CAK8999779.1"/>
    </source>
</evidence>
<sequence>MVSRVCMILACMNALHLPWVLEQPSSSLMEHHPAFKWLCKQMKIFKFFIWVGAYGGGSPKATWLYSNYPSLLQPLFLDLPKKEWPSVMTTRSVSGDGSRVWVTGGPDLKGSQHYPILFGRSVAEVVCNQQGEIIKAVMARRPAVVDHATLCNSLSQDPYIYIYRFNSLSRGKDVVSVAYPVHEKGPSNRRRLDGPFSSAPWDIYIYRYALTTVKRG</sequence>
<name>A0ABP0IB05_9DINO</name>